<dbReference type="InterPro" id="IPR052172">
    <property type="entry name" value="UxaA_altronate/galactarate_dh"/>
</dbReference>
<dbReference type="Pfam" id="PF04295">
    <property type="entry name" value="GD_AH_second"/>
    <property type="match status" value="1"/>
</dbReference>
<dbReference type="PANTHER" id="PTHR30536:SF5">
    <property type="entry name" value="ALTRONATE DEHYDRATASE"/>
    <property type="match status" value="1"/>
</dbReference>
<evidence type="ECO:0000256" key="1">
    <source>
        <dbReference type="ARBA" id="ARBA00010986"/>
    </source>
</evidence>
<dbReference type="InterPro" id="IPR044144">
    <property type="entry name" value="SAF_UxaA/GarD"/>
</dbReference>
<dbReference type="CDD" id="cd11613">
    <property type="entry name" value="SAF_AH_GD"/>
    <property type="match status" value="1"/>
</dbReference>
<comment type="caution">
    <text evidence="4">The sequence shown here is derived from an EMBL/GenBank/DDBJ whole genome shotgun (WGS) entry which is preliminary data.</text>
</comment>
<dbReference type="RefSeq" id="WP_144229941.1">
    <property type="nucleotide sequence ID" value="NZ_CANNCB010000015.1"/>
</dbReference>
<dbReference type="Proteomes" id="UP000319828">
    <property type="component" value="Unassembled WGS sequence"/>
</dbReference>
<keyword evidence="2" id="KW-0456">Lyase</keyword>
<gene>
    <name evidence="4" type="ORF">FOF44_01745</name>
</gene>
<dbReference type="Pfam" id="PF20629">
    <property type="entry name" value="GD_AH_C"/>
    <property type="match status" value="1"/>
</dbReference>
<dbReference type="AlphaFoldDB" id="A0A557PF93"/>
<dbReference type="InterPro" id="IPR013974">
    <property type="entry name" value="SAF"/>
</dbReference>
<organism evidence="4 5">
    <name type="scientific">Vibrio algivorus</name>
    <dbReference type="NCBI Taxonomy" id="1667024"/>
    <lineage>
        <taxon>Bacteria</taxon>
        <taxon>Pseudomonadati</taxon>
        <taxon>Pseudomonadota</taxon>
        <taxon>Gammaproteobacteria</taxon>
        <taxon>Vibrionales</taxon>
        <taxon>Vibrionaceae</taxon>
        <taxon>Vibrio</taxon>
    </lineage>
</organism>
<dbReference type="Gene3D" id="2.30.130.110">
    <property type="match status" value="1"/>
</dbReference>
<protein>
    <submittedName>
        <fullName evidence="4">Altronate dehydratase</fullName>
    </submittedName>
</protein>
<name>A0A557PF93_9VIBR</name>
<evidence type="ECO:0000256" key="2">
    <source>
        <dbReference type="ARBA" id="ARBA00023239"/>
    </source>
</evidence>
<dbReference type="InterPro" id="IPR048332">
    <property type="entry name" value="GD_AH_C"/>
</dbReference>
<dbReference type="PANTHER" id="PTHR30536">
    <property type="entry name" value="ALTRONATE/GALACTARATE DEHYDRATASE"/>
    <property type="match status" value="1"/>
</dbReference>
<dbReference type="GO" id="GO:0016829">
    <property type="term" value="F:lyase activity"/>
    <property type="evidence" value="ECO:0007669"/>
    <property type="project" value="UniProtKB-KW"/>
</dbReference>
<evidence type="ECO:0000259" key="3">
    <source>
        <dbReference type="SMART" id="SM00858"/>
    </source>
</evidence>
<dbReference type="InterPro" id="IPR007392">
    <property type="entry name" value="GD_AH_second"/>
</dbReference>
<dbReference type="OrthoDB" id="9804574at2"/>
<evidence type="ECO:0000313" key="5">
    <source>
        <dbReference type="Proteomes" id="UP000319828"/>
    </source>
</evidence>
<dbReference type="EMBL" id="VMKJ01000002">
    <property type="protein sequence ID" value="TVO39335.1"/>
    <property type="molecule type" value="Genomic_DNA"/>
</dbReference>
<sequence length="499" mass="55153">MKKWIRIHPKDNVVIALVDLIKGSTIEITHNLFITLQEDITKGHKIALNMMTAGDLLWKYGESFGHATMDIQQGSWIHSHNSKTNLSDKLTYQYQPKPFKSDLIRNLDQTEVSIYRRDNGEVGIRNELWVIPTVGCVNGIAQTMVNQFLTSNPQLEIDGVYVFPHQFGCSQLGDDHITTRNLLQSIAKHPNAGGVLILGLGCENNQVPTFMKGLGDYDPNRIKYLISQSVDDEILTGKSLLEELYKTMRHDKREPGKLSEIHFGLECGGSDGLSGITANPLLGKFSDYVISQGGTTVLTEVPEMFGAETLLMQRATTYEVFNKIVNMINNFKDYYTKHDLPIYENPSPGNKAGGITTLEDKSLGCTQKSGSSPVVDVLDYTQKITISGLNLLNAPGNDAIATSALAASGCHMVLFSTGRGTPYGGLVPTMKIATNSELADKKKHWIDFNAGKLVSEDISMDQLLKEFIKTIVTIINGEKSKNEINQIREIAIWKTGVTL</sequence>
<feature type="domain" description="SAF" evidence="3">
    <location>
        <begin position="11"/>
        <end position="83"/>
    </location>
</feature>
<comment type="similarity">
    <text evidence="1">Belongs to the UxaA family.</text>
</comment>
<dbReference type="GO" id="GO:0019698">
    <property type="term" value="P:D-galacturonate catabolic process"/>
    <property type="evidence" value="ECO:0007669"/>
    <property type="project" value="TreeGrafter"/>
</dbReference>
<proteinExistence type="inferred from homology"/>
<accession>A0A557PF93</accession>
<reference evidence="4 5" key="1">
    <citation type="submission" date="2019-07" db="EMBL/GenBank/DDBJ databases">
        <title>The draft genome sequence of Vibrio algivorus M1486.</title>
        <authorList>
            <person name="Meng X."/>
        </authorList>
    </citation>
    <scope>NUCLEOTIDE SEQUENCE [LARGE SCALE GENOMIC DNA]</scope>
    <source>
        <strain evidence="4 5">M1486</strain>
    </source>
</reference>
<evidence type="ECO:0000313" key="4">
    <source>
        <dbReference type="EMBL" id="TVO39335.1"/>
    </source>
</evidence>
<dbReference type="SMART" id="SM00858">
    <property type="entry name" value="SAF"/>
    <property type="match status" value="1"/>
</dbReference>